<feature type="compositionally biased region" description="Low complexity" evidence="1">
    <location>
        <begin position="56"/>
        <end position="68"/>
    </location>
</feature>
<keyword evidence="2" id="KW-0812">Transmembrane</keyword>
<dbReference type="Proteomes" id="UP000019143">
    <property type="component" value="Unassembled WGS sequence"/>
</dbReference>
<keyword evidence="2" id="KW-1133">Transmembrane helix</keyword>
<name>W4S5C0_9XANT</name>
<gene>
    <name evidence="3" type="ORF">XPU_2671</name>
</gene>
<feature type="region of interest" description="Disordered" evidence="1">
    <location>
        <begin position="56"/>
        <end position="76"/>
    </location>
</feature>
<feature type="transmembrane region" description="Helical" evidence="2">
    <location>
        <begin position="12"/>
        <end position="32"/>
    </location>
</feature>
<proteinExistence type="predicted"/>
<keyword evidence="3" id="KW-0449">Lipoprotein</keyword>
<comment type="caution">
    <text evidence="3">The sequence shown here is derived from an EMBL/GenBank/DDBJ whole genome shotgun (WGS) entry which is preliminary data.</text>
</comment>
<dbReference type="PROSITE" id="PS51257">
    <property type="entry name" value="PROKAR_LIPOPROTEIN"/>
    <property type="match status" value="1"/>
</dbReference>
<evidence type="ECO:0000256" key="1">
    <source>
        <dbReference type="SAM" id="MobiDB-lite"/>
    </source>
</evidence>
<evidence type="ECO:0000313" key="3">
    <source>
        <dbReference type="EMBL" id="GAE51139.1"/>
    </source>
</evidence>
<reference evidence="3 4" key="1">
    <citation type="submission" date="2014-01" db="EMBL/GenBank/DDBJ databases">
        <title>Genome sequence and analysis of Xanthomonas arboricola pv. pruni.</title>
        <authorList>
            <person name="Fujikawa T."/>
            <person name="Nakazono-Nagaoka E."/>
        </authorList>
    </citation>
    <scope>NUCLEOTIDE SEQUENCE [LARGE SCALE GENOMIC DNA]</scope>
    <source>
        <strain evidence="4">MAFF 311562</strain>
    </source>
</reference>
<evidence type="ECO:0000256" key="2">
    <source>
        <dbReference type="SAM" id="Phobius"/>
    </source>
</evidence>
<dbReference type="EMBL" id="BAVB01000288">
    <property type="protein sequence ID" value="GAE51139.1"/>
    <property type="molecule type" value="Genomic_DNA"/>
</dbReference>
<organism evidence="3 4">
    <name type="scientific">Xanthomonas arboricola pv. pruni str. MAFF 311562</name>
    <dbReference type="NCBI Taxonomy" id="1414836"/>
    <lineage>
        <taxon>Bacteria</taxon>
        <taxon>Pseudomonadati</taxon>
        <taxon>Pseudomonadota</taxon>
        <taxon>Gammaproteobacteria</taxon>
        <taxon>Lysobacterales</taxon>
        <taxon>Lysobacteraceae</taxon>
        <taxon>Xanthomonas</taxon>
    </lineage>
</organism>
<sequence length="76" mass="8446">MITRRKETLVPHVAAVACTGAILFFLACLLLYMPPPRDTVRHDDSLQVYFVPRPQLTLPAPATPPQQRDPTPRAAP</sequence>
<keyword evidence="2" id="KW-0472">Membrane</keyword>
<dbReference type="AlphaFoldDB" id="W4S5C0"/>
<protein>
    <submittedName>
        <fullName evidence="3">Lipoprotein</fullName>
    </submittedName>
</protein>
<accession>W4S5C0</accession>
<feature type="non-terminal residue" evidence="3">
    <location>
        <position position="76"/>
    </location>
</feature>
<evidence type="ECO:0000313" key="4">
    <source>
        <dbReference type="Proteomes" id="UP000019143"/>
    </source>
</evidence>